<proteinExistence type="predicted"/>
<sequence length="105" mass="12487">MASKEYQKLKEKIKKEYNDFAVSIEKLDKRTIIEKAKEIYIMQEVKMVFETENIFIPKEALSFLMNDDINAIKELTEIILDAESVEFYCENMEMAIEEIQMKMES</sequence>
<name>A0AAE3E0F6_9FIRM</name>
<organism evidence="1 2">
    <name type="scientific">Hominilimicola fabiformis</name>
    <dbReference type="NCBI Taxonomy" id="2885356"/>
    <lineage>
        <taxon>Bacteria</taxon>
        <taxon>Bacillati</taxon>
        <taxon>Bacillota</taxon>
        <taxon>Clostridia</taxon>
        <taxon>Eubacteriales</taxon>
        <taxon>Oscillospiraceae</taxon>
        <taxon>Hominilimicola</taxon>
    </lineage>
</organism>
<comment type="caution">
    <text evidence="1">The sequence shown here is derived from an EMBL/GenBank/DDBJ whole genome shotgun (WGS) entry which is preliminary data.</text>
</comment>
<evidence type="ECO:0000313" key="1">
    <source>
        <dbReference type="EMBL" id="MCC2211323.1"/>
    </source>
</evidence>
<keyword evidence="2" id="KW-1185">Reference proteome</keyword>
<protein>
    <submittedName>
        <fullName evidence="1">Uncharacterized protein</fullName>
    </submittedName>
</protein>
<dbReference type="Proteomes" id="UP001198242">
    <property type="component" value="Unassembled WGS sequence"/>
</dbReference>
<reference evidence="1 2" key="1">
    <citation type="submission" date="2021-10" db="EMBL/GenBank/DDBJ databases">
        <title>Anaerobic single-cell dispensing facilitates the cultivation of human gut bacteria.</title>
        <authorList>
            <person name="Afrizal A."/>
        </authorList>
    </citation>
    <scope>NUCLEOTIDE SEQUENCE [LARGE SCALE GENOMIC DNA]</scope>
    <source>
        <strain evidence="1 2">CLA-AA-H232</strain>
    </source>
</reference>
<dbReference type="EMBL" id="JAJEQM010000016">
    <property type="protein sequence ID" value="MCC2211323.1"/>
    <property type="molecule type" value="Genomic_DNA"/>
</dbReference>
<dbReference type="RefSeq" id="WP_308456902.1">
    <property type="nucleotide sequence ID" value="NZ_JAJEQM010000016.1"/>
</dbReference>
<dbReference type="AlphaFoldDB" id="A0AAE3E0F6"/>
<accession>A0AAE3E0F6</accession>
<evidence type="ECO:0000313" key="2">
    <source>
        <dbReference type="Proteomes" id="UP001198242"/>
    </source>
</evidence>
<gene>
    <name evidence="1" type="ORF">LKE05_11045</name>
</gene>